<dbReference type="RefSeq" id="XP_012191287.1">
    <property type="nucleotide sequence ID" value="XM_012335897.1"/>
</dbReference>
<keyword evidence="2" id="KW-1185">Reference proteome</keyword>
<protein>
    <submittedName>
        <fullName evidence="1">Uncharacterized protein</fullName>
    </submittedName>
</protein>
<dbReference type="Proteomes" id="UP000014071">
    <property type="component" value="Unassembled WGS sequence"/>
</dbReference>
<proteinExistence type="predicted"/>
<gene>
    <name evidence="1" type="ORF">PHSY_005287</name>
</gene>
<dbReference type="HOGENOM" id="CLU_1797320_0_0_1"/>
<evidence type="ECO:0000313" key="2">
    <source>
        <dbReference type="Proteomes" id="UP000014071"/>
    </source>
</evidence>
<accession>R9PHW7</accession>
<dbReference type="EMBL" id="DF238811">
    <property type="protein sequence ID" value="GAC97700.1"/>
    <property type="molecule type" value="Genomic_DNA"/>
</dbReference>
<dbReference type="AlphaFoldDB" id="R9PHW7"/>
<reference evidence="2" key="1">
    <citation type="journal article" date="2013" name="Genome Announc.">
        <title>Draft genome sequence of the basidiomycetous yeast-like fungus Pseudozyma hubeiensis SY62, which produces an abundant amount of the biosurfactant mannosylerythritol lipids.</title>
        <authorList>
            <person name="Konishi M."/>
            <person name="Hatada Y."/>
            <person name="Horiuchi J."/>
        </authorList>
    </citation>
    <scope>NUCLEOTIDE SEQUENCE [LARGE SCALE GENOMIC DNA]</scope>
    <source>
        <strain evidence="2">SY62</strain>
    </source>
</reference>
<evidence type="ECO:0000313" key="1">
    <source>
        <dbReference type="EMBL" id="GAC97700.1"/>
    </source>
</evidence>
<name>R9PHW7_PSEHS</name>
<sequence length="144" mass="16777">MEDPRIRGWDRQLHMRPVKTSDRVVAREQSQKTETKAASVTPCLSDLTLTVVQLTRQNQDCVLLASTRHRRQRRLRELRERQQTNRCPRKHTSTFSPDLHTRSVFVVGVERKPVIDSPDRSIVSLPFVNDHTPRIPSLRHTSHT</sequence>
<dbReference type="GeneID" id="24110566"/>
<organism evidence="1 2">
    <name type="scientific">Pseudozyma hubeiensis (strain SY62)</name>
    <name type="common">Yeast</name>
    <dbReference type="NCBI Taxonomy" id="1305764"/>
    <lineage>
        <taxon>Eukaryota</taxon>
        <taxon>Fungi</taxon>
        <taxon>Dikarya</taxon>
        <taxon>Basidiomycota</taxon>
        <taxon>Ustilaginomycotina</taxon>
        <taxon>Ustilaginomycetes</taxon>
        <taxon>Ustilaginales</taxon>
        <taxon>Ustilaginaceae</taxon>
        <taxon>Pseudozyma</taxon>
    </lineage>
</organism>